<dbReference type="Gene3D" id="3.40.630.10">
    <property type="entry name" value="Zn peptidases"/>
    <property type="match status" value="1"/>
</dbReference>
<proteinExistence type="inferred from homology"/>
<evidence type="ECO:0000256" key="3">
    <source>
        <dbReference type="ARBA" id="ARBA00009528"/>
    </source>
</evidence>
<dbReference type="NCBIfam" id="NF002074">
    <property type="entry name" value="PRK00913.1-4"/>
    <property type="match status" value="1"/>
</dbReference>
<keyword evidence="6 9" id="KW-0479">Metal-binding</keyword>
<dbReference type="PANTHER" id="PTHR11963">
    <property type="entry name" value="LEUCINE AMINOPEPTIDASE-RELATED"/>
    <property type="match status" value="1"/>
</dbReference>
<dbReference type="PROSITE" id="PS00631">
    <property type="entry name" value="CYTOSOL_AP"/>
    <property type="match status" value="1"/>
</dbReference>
<dbReference type="PANTHER" id="PTHR11963:SF23">
    <property type="entry name" value="CYTOSOL AMINOPEPTIDASE"/>
    <property type="match status" value="1"/>
</dbReference>
<comment type="catalytic activity">
    <reaction evidence="2 9">
        <text>Release of an N-terminal amino acid, preferentially leucine, but not glutamic or aspartic acids.</text>
        <dbReference type="EC" id="3.4.11.10"/>
    </reaction>
</comment>
<dbReference type="AlphaFoldDB" id="A0A6S7ASD9"/>
<feature type="domain" description="Cytosol aminopeptidase" evidence="10">
    <location>
        <begin position="354"/>
        <end position="361"/>
    </location>
</feature>
<organism evidence="11 12">
    <name type="scientific">Pararobbsia alpina</name>
    <dbReference type="NCBI Taxonomy" id="621374"/>
    <lineage>
        <taxon>Bacteria</taxon>
        <taxon>Pseudomonadati</taxon>
        <taxon>Pseudomonadota</taxon>
        <taxon>Betaproteobacteria</taxon>
        <taxon>Burkholderiales</taxon>
        <taxon>Burkholderiaceae</taxon>
        <taxon>Pararobbsia</taxon>
    </lineage>
</organism>
<dbReference type="GO" id="GO:0030145">
    <property type="term" value="F:manganese ion binding"/>
    <property type="evidence" value="ECO:0007669"/>
    <property type="project" value="UniProtKB-UniRule"/>
</dbReference>
<dbReference type="Proteomes" id="UP000494115">
    <property type="component" value="Unassembled WGS sequence"/>
</dbReference>
<comment type="function">
    <text evidence="9">Presumably involved in the processing and regular turnover of intracellular proteins. Catalyzes the removal of unsubstituted N-terminal amino acids from various peptides.</text>
</comment>
<dbReference type="Gene3D" id="3.40.220.10">
    <property type="entry name" value="Leucine Aminopeptidase, subunit E, domain 1"/>
    <property type="match status" value="1"/>
</dbReference>
<name>A0A6S7ASD9_9BURK</name>
<reference evidence="11 12" key="1">
    <citation type="submission" date="2020-04" db="EMBL/GenBank/DDBJ databases">
        <authorList>
            <person name="De Canck E."/>
        </authorList>
    </citation>
    <scope>NUCLEOTIDE SEQUENCE [LARGE SCALE GENOMIC DNA]</scope>
    <source>
        <strain evidence="11 12">LMG 28138</strain>
    </source>
</reference>
<dbReference type="SUPFAM" id="SSF53187">
    <property type="entry name" value="Zn-dependent exopeptidases"/>
    <property type="match status" value="1"/>
</dbReference>
<feature type="binding site" evidence="9">
    <location>
        <position position="279"/>
    </location>
    <ligand>
        <name>Mn(2+)</name>
        <dbReference type="ChEBI" id="CHEBI:29035"/>
        <label>2</label>
    </ligand>
</feature>
<evidence type="ECO:0000256" key="7">
    <source>
        <dbReference type="ARBA" id="ARBA00022801"/>
    </source>
</evidence>
<comment type="subcellular location">
    <subcellularLocation>
        <location evidence="9">Cytoplasm</location>
    </subcellularLocation>
</comment>
<dbReference type="EC" id="3.4.11.10" evidence="9"/>
<dbReference type="GO" id="GO:0070006">
    <property type="term" value="F:metalloaminopeptidase activity"/>
    <property type="evidence" value="ECO:0007669"/>
    <property type="project" value="InterPro"/>
</dbReference>
<dbReference type="FunFam" id="3.40.630.10:FF:000004">
    <property type="entry name" value="Probable cytosol aminopeptidase"/>
    <property type="match status" value="1"/>
</dbReference>
<evidence type="ECO:0000256" key="6">
    <source>
        <dbReference type="ARBA" id="ARBA00022723"/>
    </source>
</evidence>
<evidence type="ECO:0000313" key="11">
    <source>
        <dbReference type="EMBL" id="CAB3776343.1"/>
    </source>
</evidence>
<dbReference type="CDD" id="cd00433">
    <property type="entry name" value="Peptidase_M17"/>
    <property type="match status" value="1"/>
</dbReference>
<keyword evidence="12" id="KW-1185">Reference proteome</keyword>
<dbReference type="InterPro" id="IPR008283">
    <property type="entry name" value="Peptidase_M17_N"/>
</dbReference>
<feature type="binding site" evidence="9">
    <location>
        <position position="358"/>
    </location>
    <ligand>
        <name>Mn(2+)</name>
        <dbReference type="ChEBI" id="CHEBI:29035"/>
        <label>2</label>
    </ligand>
</feature>
<evidence type="ECO:0000256" key="9">
    <source>
        <dbReference type="HAMAP-Rule" id="MF_00181"/>
    </source>
</evidence>
<dbReference type="PRINTS" id="PR00481">
    <property type="entry name" value="LAMNOPPTDASE"/>
</dbReference>
<feature type="binding site" evidence="9">
    <location>
        <position position="356"/>
    </location>
    <ligand>
        <name>Mn(2+)</name>
        <dbReference type="ChEBI" id="CHEBI:29035"/>
        <label>1</label>
    </ligand>
</feature>
<feature type="binding site" evidence="9">
    <location>
        <position position="297"/>
    </location>
    <ligand>
        <name>Mn(2+)</name>
        <dbReference type="ChEBI" id="CHEBI:29035"/>
        <label>2</label>
    </ligand>
</feature>
<comment type="cofactor">
    <cofactor evidence="9">
        <name>Mn(2+)</name>
        <dbReference type="ChEBI" id="CHEBI:29035"/>
    </cofactor>
    <text evidence="9">Binds 2 manganese ions per subunit.</text>
</comment>
<dbReference type="Pfam" id="PF02789">
    <property type="entry name" value="Peptidase_M17_N"/>
    <property type="match status" value="1"/>
</dbReference>
<keyword evidence="8 9" id="KW-0464">Manganese</keyword>
<sequence length="502" mass="52824">MDFSIKAFDWSKAGVPSLLAAKSDCVVIGIFEGQTLSGAGRQLDVLSKGLVARLIKSGDMTGKSGSTFLLHEVEGIGAARVLLVGLGKQDKFEAKSFTDATRAAWRALATTRAAQVTWLLAQTPVKGYGADWATRVTVTVARDLAYRFTETKSKPEPDERTLKKVTLVVDPADEKAAKVALRQAIAIANGSDLTRDLGNLPPNICTPTYLGHAAKKLAKEYKLKVEVLGQKQIEALKMGSFLSVAKGSSEPPQFIVLHYQGAAAKQAPVVLVGKGITFDTGGISLKPGAAMDEMKYDMCGAGSVLGTMSAVAEMGLKLNVVAVIPTCENMPAGNAVKPGDIVTSMSGQTIEVLNTDAEGRLILCDALTYAERFKPAAVVDVATLTGACIVALGHHNSGLFSKDDALADELLAAAKKAGDPAWRLPLDDEYQEQLKSNFADVANIGTPGAGSVTAACFLSRFTEAYPWAHLDIAGTAWKSGSAKGATGRPVPLLSQFLIDRAG</sequence>
<dbReference type="HAMAP" id="MF_00181">
    <property type="entry name" value="Cytosol_peptidase_M17"/>
    <property type="match status" value="1"/>
</dbReference>
<feature type="binding site" evidence="9">
    <location>
        <position position="358"/>
    </location>
    <ligand>
        <name>Mn(2+)</name>
        <dbReference type="ChEBI" id="CHEBI:29035"/>
        <label>1</label>
    </ligand>
</feature>
<accession>A0A6S7ASD9</accession>
<feature type="active site" evidence="9">
    <location>
        <position position="286"/>
    </location>
</feature>
<evidence type="ECO:0000256" key="8">
    <source>
        <dbReference type="ARBA" id="ARBA00023211"/>
    </source>
</evidence>
<dbReference type="NCBIfam" id="NF002077">
    <property type="entry name" value="PRK00913.2-4"/>
    <property type="match status" value="1"/>
</dbReference>
<dbReference type="Pfam" id="PF00883">
    <property type="entry name" value="Peptidase_M17"/>
    <property type="match status" value="1"/>
</dbReference>
<dbReference type="SUPFAM" id="SSF52949">
    <property type="entry name" value="Macro domain-like"/>
    <property type="match status" value="1"/>
</dbReference>
<dbReference type="NCBIfam" id="NF002073">
    <property type="entry name" value="PRK00913.1-2"/>
    <property type="match status" value="1"/>
</dbReference>
<dbReference type="GO" id="GO:0006508">
    <property type="term" value="P:proteolysis"/>
    <property type="evidence" value="ECO:0007669"/>
    <property type="project" value="UniProtKB-KW"/>
</dbReference>
<evidence type="ECO:0000259" key="10">
    <source>
        <dbReference type="PROSITE" id="PS00631"/>
    </source>
</evidence>
<feature type="binding site" evidence="9">
    <location>
        <position position="274"/>
    </location>
    <ligand>
        <name>Mn(2+)</name>
        <dbReference type="ChEBI" id="CHEBI:29035"/>
        <label>2</label>
    </ligand>
</feature>
<keyword evidence="4 9" id="KW-0031">Aminopeptidase</keyword>
<dbReference type="InterPro" id="IPR000819">
    <property type="entry name" value="Peptidase_M17_C"/>
</dbReference>
<evidence type="ECO:0000256" key="5">
    <source>
        <dbReference type="ARBA" id="ARBA00022670"/>
    </source>
</evidence>
<feature type="active site" evidence="9">
    <location>
        <position position="360"/>
    </location>
</feature>
<dbReference type="EC" id="3.4.11.1" evidence="9"/>
<gene>
    <name evidence="9 11" type="primary">pepA</name>
    <name evidence="11" type="ORF">LMG28138_00131</name>
</gene>
<dbReference type="RefSeq" id="WP_175102697.1">
    <property type="nucleotide sequence ID" value="NZ_CADIKM010000001.1"/>
</dbReference>
<keyword evidence="7 9" id="KW-0378">Hydrolase</keyword>
<dbReference type="InterPro" id="IPR011356">
    <property type="entry name" value="Leucine_aapep/pepB"/>
</dbReference>
<dbReference type="EMBL" id="CADIKM010000001">
    <property type="protein sequence ID" value="CAB3776343.1"/>
    <property type="molecule type" value="Genomic_DNA"/>
</dbReference>
<evidence type="ECO:0000313" key="12">
    <source>
        <dbReference type="Proteomes" id="UP000494115"/>
    </source>
</evidence>
<dbReference type="InterPro" id="IPR043472">
    <property type="entry name" value="Macro_dom-like"/>
</dbReference>
<comment type="similarity">
    <text evidence="3 9">Belongs to the peptidase M17 family.</text>
</comment>
<keyword evidence="5 9" id="KW-0645">Protease</keyword>
<dbReference type="GO" id="GO:0005737">
    <property type="term" value="C:cytoplasm"/>
    <property type="evidence" value="ECO:0007669"/>
    <property type="project" value="UniProtKB-SubCell"/>
</dbReference>
<feature type="binding site" evidence="9">
    <location>
        <position position="279"/>
    </location>
    <ligand>
        <name>Mn(2+)</name>
        <dbReference type="ChEBI" id="CHEBI:29035"/>
        <label>1</label>
    </ligand>
</feature>
<protein>
    <recommendedName>
        <fullName evidence="9">Probable cytosol aminopeptidase</fullName>
        <ecNumber evidence="9">3.4.11.1</ecNumber>
    </recommendedName>
    <alternativeName>
        <fullName evidence="9">Leucine aminopeptidase</fullName>
        <shortName evidence="9">LAP</shortName>
        <ecNumber evidence="9">3.4.11.10</ecNumber>
    </alternativeName>
    <alternativeName>
        <fullName evidence="9">Leucyl aminopeptidase</fullName>
    </alternativeName>
</protein>
<evidence type="ECO:0000256" key="2">
    <source>
        <dbReference type="ARBA" id="ARBA00000967"/>
    </source>
</evidence>
<comment type="catalytic activity">
    <reaction evidence="1 9">
        <text>Release of an N-terminal amino acid, Xaa-|-Yaa-, in which Xaa is preferably Leu, but may be other amino acids including Pro although not Arg or Lys, and Yaa may be Pro. Amino acid amides and methyl esters are also readily hydrolyzed, but rates on arylamides are exceedingly low.</text>
        <dbReference type="EC" id="3.4.11.1"/>
    </reaction>
</comment>
<dbReference type="InterPro" id="IPR023042">
    <property type="entry name" value="Peptidase_M17_leu_NH2_pept"/>
</dbReference>
<evidence type="ECO:0000256" key="1">
    <source>
        <dbReference type="ARBA" id="ARBA00000135"/>
    </source>
</evidence>
<evidence type="ECO:0000256" key="4">
    <source>
        <dbReference type="ARBA" id="ARBA00022438"/>
    </source>
</evidence>
<keyword evidence="9" id="KW-0963">Cytoplasm</keyword>